<name>A0ABQ3YEC7_9ACTN</name>
<evidence type="ECO:0000313" key="1">
    <source>
        <dbReference type="EMBL" id="GID78344.1"/>
    </source>
</evidence>
<protein>
    <recommendedName>
        <fullName evidence="3">DUF2971 domain-containing protein</fullName>
    </recommendedName>
</protein>
<organism evidence="1 2">
    <name type="scientific">Paractinoplanes deccanensis</name>
    <dbReference type="NCBI Taxonomy" id="113561"/>
    <lineage>
        <taxon>Bacteria</taxon>
        <taxon>Bacillati</taxon>
        <taxon>Actinomycetota</taxon>
        <taxon>Actinomycetes</taxon>
        <taxon>Micromonosporales</taxon>
        <taxon>Micromonosporaceae</taxon>
        <taxon>Paractinoplanes</taxon>
    </lineage>
</organism>
<evidence type="ECO:0000313" key="2">
    <source>
        <dbReference type="Proteomes" id="UP000609879"/>
    </source>
</evidence>
<dbReference type="InterPro" id="IPR021352">
    <property type="entry name" value="DUF2971"/>
</dbReference>
<dbReference type="RefSeq" id="WP_203773180.1">
    <property type="nucleotide sequence ID" value="NZ_BAAABO010000028.1"/>
</dbReference>
<sequence>MTLDFFDAEMENAPRQRTGALFHYTNAEAAIFGILRSGTLRLSPFETTNDPWESKPAYPAIAVHHDDRDHADNLQQVWAQIDRSLRLHAKVACLTQDWTFLDPVLDPDALRGWNRLATWAHYGGRHSGICLRFDQEALVRAFESTPAPGALLRFHGPVQYIHAATPTLGMDLGQIREFGVDAAAVVYARANAEQIFFRKHRDWSNEMEYRLVLVDQSVLPAEIPISAALTGVFLGADFPKSRRPVLRAALEPYPHVEVLELFGPGRSLRAAPIPRVALVDDSSVAPPRRDGTVEERIAALDACNVRAAHLREAAEKSYTEPAQDLMDALMAIAEVTCEWPKTDVTVGRSTTAVPESQRSRQPGVPGEVVHLETGSFCTVQSLPAGGPTLVAAAALQVLDDDRVRLHAVVRIEEPHPEEGIRPHDHWRTAPETTRAEAVTAIRQVAGELLIAVGGARAAFDELREQAR</sequence>
<reference evidence="1 2" key="1">
    <citation type="submission" date="2021-01" db="EMBL/GenBank/DDBJ databases">
        <title>Whole genome shotgun sequence of Actinoplanes deccanensis NBRC 13994.</title>
        <authorList>
            <person name="Komaki H."/>
            <person name="Tamura T."/>
        </authorList>
    </citation>
    <scope>NUCLEOTIDE SEQUENCE [LARGE SCALE GENOMIC DNA]</scope>
    <source>
        <strain evidence="1 2">NBRC 13994</strain>
    </source>
</reference>
<dbReference type="EMBL" id="BOMI01000145">
    <property type="protein sequence ID" value="GID78344.1"/>
    <property type="molecule type" value="Genomic_DNA"/>
</dbReference>
<keyword evidence="2" id="KW-1185">Reference proteome</keyword>
<accession>A0ABQ3YEC7</accession>
<dbReference type="Proteomes" id="UP000609879">
    <property type="component" value="Unassembled WGS sequence"/>
</dbReference>
<dbReference type="Pfam" id="PF11185">
    <property type="entry name" value="DUF2971"/>
    <property type="match status" value="1"/>
</dbReference>
<evidence type="ECO:0008006" key="3">
    <source>
        <dbReference type="Google" id="ProtNLM"/>
    </source>
</evidence>
<comment type="caution">
    <text evidence="1">The sequence shown here is derived from an EMBL/GenBank/DDBJ whole genome shotgun (WGS) entry which is preliminary data.</text>
</comment>
<proteinExistence type="predicted"/>
<gene>
    <name evidence="1" type="ORF">Ade02nite_69850</name>
</gene>